<keyword evidence="1" id="KW-1133">Transmembrane helix</keyword>
<evidence type="ECO:0000256" key="1">
    <source>
        <dbReference type="SAM" id="Phobius"/>
    </source>
</evidence>
<protein>
    <recommendedName>
        <fullName evidence="4">Zn-finger containing protein</fullName>
    </recommendedName>
</protein>
<dbReference type="EMBL" id="JACOPS010000003">
    <property type="protein sequence ID" value="MBC5728425.1"/>
    <property type="molecule type" value="Genomic_DNA"/>
</dbReference>
<sequence>MRNLMQKFAIFMQGRYGTDKLNNCLFVLFLVLWFVNIFVFAPIPTLIIDAFEIAIIVITVFRSLSRNISKRSAENRAFMPVYNAVAGWFKLTYKKIRDRKEYRYLKCPICKAQLRVRNVKGKHRVHCPKCGSEFDKKI</sequence>
<name>A0ABR7HLK0_9FIRM</name>
<keyword evidence="3" id="KW-1185">Reference proteome</keyword>
<keyword evidence="1" id="KW-0472">Membrane</keyword>
<gene>
    <name evidence="2" type="ORF">H8R91_07815</name>
</gene>
<feature type="transmembrane region" description="Helical" evidence="1">
    <location>
        <begin position="21"/>
        <end position="40"/>
    </location>
</feature>
<comment type="caution">
    <text evidence="2">The sequence shown here is derived from an EMBL/GenBank/DDBJ whole genome shotgun (WGS) entry which is preliminary data.</text>
</comment>
<keyword evidence="1" id="KW-0812">Transmembrane</keyword>
<dbReference type="Gene3D" id="2.20.28.160">
    <property type="match status" value="1"/>
</dbReference>
<feature type="transmembrane region" description="Helical" evidence="1">
    <location>
        <begin position="46"/>
        <end position="64"/>
    </location>
</feature>
<evidence type="ECO:0008006" key="4">
    <source>
        <dbReference type="Google" id="ProtNLM"/>
    </source>
</evidence>
<dbReference type="Proteomes" id="UP000636755">
    <property type="component" value="Unassembled WGS sequence"/>
</dbReference>
<reference evidence="2 3" key="1">
    <citation type="submission" date="2020-08" db="EMBL/GenBank/DDBJ databases">
        <title>Genome public.</title>
        <authorList>
            <person name="Liu C."/>
            <person name="Sun Q."/>
        </authorList>
    </citation>
    <scope>NUCLEOTIDE SEQUENCE [LARGE SCALE GENOMIC DNA]</scope>
    <source>
        <strain evidence="2 3">NSJ-71</strain>
    </source>
</reference>
<organism evidence="2 3">
    <name type="scientific">Ruminococcus intestinalis</name>
    <dbReference type="NCBI Taxonomy" id="2763066"/>
    <lineage>
        <taxon>Bacteria</taxon>
        <taxon>Bacillati</taxon>
        <taxon>Bacillota</taxon>
        <taxon>Clostridia</taxon>
        <taxon>Eubacteriales</taxon>
        <taxon>Oscillospiraceae</taxon>
        <taxon>Ruminococcus</taxon>
    </lineage>
</organism>
<accession>A0ABR7HLK0</accession>
<evidence type="ECO:0000313" key="2">
    <source>
        <dbReference type="EMBL" id="MBC5728425.1"/>
    </source>
</evidence>
<proteinExistence type="predicted"/>
<dbReference type="RefSeq" id="WP_186935525.1">
    <property type="nucleotide sequence ID" value="NZ_JACOPS010000003.1"/>
</dbReference>
<evidence type="ECO:0000313" key="3">
    <source>
        <dbReference type="Proteomes" id="UP000636755"/>
    </source>
</evidence>